<keyword evidence="7" id="KW-1185">Reference proteome</keyword>
<dbReference type="InterPro" id="IPR042104">
    <property type="entry name" value="PKS_dehydratase_sf"/>
</dbReference>
<dbReference type="Proteomes" id="UP000803844">
    <property type="component" value="Unassembled WGS sequence"/>
</dbReference>
<comment type="caution">
    <text evidence="6">The sequence shown here is derived from an EMBL/GenBank/DDBJ whole genome shotgun (WGS) entry which is preliminary data.</text>
</comment>
<dbReference type="Pfam" id="PF00698">
    <property type="entry name" value="Acyl_transf_1"/>
    <property type="match status" value="1"/>
</dbReference>
<comment type="caution">
    <text evidence="4">Lacks conserved residue(s) required for the propagation of feature annotation.</text>
</comment>
<dbReference type="OrthoDB" id="4757480at2759"/>
<evidence type="ECO:0000256" key="1">
    <source>
        <dbReference type="ARBA" id="ARBA00022450"/>
    </source>
</evidence>
<dbReference type="InterPro" id="IPR014043">
    <property type="entry name" value="Acyl_transferase_dom"/>
</dbReference>
<keyword evidence="1" id="KW-0596">Phosphopantetheine</keyword>
<dbReference type="InterPro" id="IPR001227">
    <property type="entry name" value="Ac_transferase_dom_sf"/>
</dbReference>
<dbReference type="SMART" id="SM00826">
    <property type="entry name" value="PKS_DH"/>
    <property type="match status" value="1"/>
</dbReference>
<dbReference type="GO" id="GO:0004312">
    <property type="term" value="F:fatty acid synthase activity"/>
    <property type="evidence" value="ECO:0007669"/>
    <property type="project" value="TreeGrafter"/>
</dbReference>
<dbReference type="PROSITE" id="PS52019">
    <property type="entry name" value="PKS_MFAS_DH"/>
    <property type="match status" value="1"/>
</dbReference>
<keyword evidence="3" id="KW-0511">Multifunctional enzyme</keyword>
<keyword evidence="2" id="KW-0597">Phosphoprotein</keyword>
<dbReference type="Gene3D" id="3.40.366.10">
    <property type="entry name" value="Malonyl-Coenzyme A Acyl Carrier Protein, domain 2"/>
    <property type="match status" value="1"/>
</dbReference>
<dbReference type="RefSeq" id="XP_040779126.1">
    <property type="nucleotide sequence ID" value="XM_040916814.1"/>
</dbReference>
<dbReference type="SUPFAM" id="SSF55048">
    <property type="entry name" value="Probable ACP-binding domain of malonyl-CoA ACP transacylase"/>
    <property type="match status" value="1"/>
</dbReference>
<sequence length="497" mass="54251">MLRSKECTSIDNPEFSQTICTVLQIALVNLLRSFGIRPHAVVGHSSGEIASAYAAGFLSAESAYKLAYLRGLCSAEVVARSRTLSSSTVRGAMMSVALGRDDIQVLISSLSNDSRAFGLTVACENSPRNVTVAGEDSLIERLKVLLDEKHVFARRLNVPVAYHSHQMEECAAKYASMVGDLHGPIQSFGQKQVCMVSSVTGCCADASELLSPSYWSQNMVAPVQFSQALSAICSKSPSENGVGVYDGAPAVNLLIELGPHSTLQVPIREILADRDENESITYSSILKRGQSAHATTLQLVGQLFCRGVGVDLVKVNEFAKAPAAPAGPGPNLLVDLPEYPFNHAKGYWHESRISRNFRLRQKTPSEFLGVRSDHWSRAEPRWRQFIRTSEIPWVLDHVIDGNVLYPAAGMLVMAIEAIREMTEGVNHVEGYSIQDVDLLSAMDLTANKGCIEVETTLRARHDPHGSSSLHCYDFSIKSFNALKNDWTLNCRGIVAAE</sequence>
<dbReference type="InterPro" id="IPR049900">
    <property type="entry name" value="PKS_mFAS_DH"/>
</dbReference>
<evidence type="ECO:0000256" key="2">
    <source>
        <dbReference type="ARBA" id="ARBA00022553"/>
    </source>
</evidence>
<dbReference type="InterPro" id="IPR049552">
    <property type="entry name" value="PKS_DH_N"/>
</dbReference>
<dbReference type="InterPro" id="IPR020807">
    <property type="entry name" value="PKS_DH"/>
</dbReference>
<dbReference type="InterPro" id="IPR016035">
    <property type="entry name" value="Acyl_Trfase/lysoPLipase"/>
</dbReference>
<organism evidence="6 7">
    <name type="scientific">Cryphonectria parasitica (strain ATCC 38755 / EP155)</name>
    <dbReference type="NCBI Taxonomy" id="660469"/>
    <lineage>
        <taxon>Eukaryota</taxon>
        <taxon>Fungi</taxon>
        <taxon>Dikarya</taxon>
        <taxon>Ascomycota</taxon>
        <taxon>Pezizomycotina</taxon>
        <taxon>Sordariomycetes</taxon>
        <taxon>Sordariomycetidae</taxon>
        <taxon>Diaporthales</taxon>
        <taxon>Cryphonectriaceae</taxon>
        <taxon>Cryphonectria-Endothia species complex</taxon>
        <taxon>Cryphonectria</taxon>
    </lineage>
</organism>
<dbReference type="InterPro" id="IPR050091">
    <property type="entry name" value="PKS_NRPS_Biosynth_Enz"/>
</dbReference>
<proteinExistence type="predicted"/>
<feature type="non-terminal residue" evidence="6">
    <location>
        <position position="497"/>
    </location>
</feature>
<dbReference type="Gene3D" id="3.10.129.110">
    <property type="entry name" value="Polyketide synthase dehydratase"/>
    <property type="match status" value="1"/>
</dbReference>
<dbReference type="SUPFAM" id="SSF52151">
    <property type="entry name" value="FabD/lysophospholipase-like"/>
    <property type="match status" value="1"/>
</dbReference>
<dbReference type="PANTHER" id="PTHR43775">
    <property type="entry name" value="FATTY ACID SYNTHASE"/>
    <property type="match status" value="1"/>
</dbReference>
<reference evidence="6" key="1">
    <citation type="journal article" date="2020" name="Phytopathology">
        <title>Genome sequence of the chestnut blight fungus Cryphonectria parasitica EP155: A fundamental resource for an archetypical invasive plant pathogen.</title>
        <authorList>
            <person name="Crouch J.A."/>
            <person name="Dawe A."/>
            <person name="Aerts A."/>
            <person name="Barry K."/>
            <person name="Churchill A.C.L."/>
            <person name="Grimwood J."/>
            <person name="Hillman B."/>
            <person name="Milgroom M.G."/>
            <person name="Pangilinan J."/>
            <person name="Smith M."/>
            <person name="Salamov A."/>
            <person name="Schmutz J."/>
            <person name="Yadav J."/>
            <person name="Grigoriev I.V."/>
            <person name="Nuss D."/>
        </authorList>
    </citation>
    <scope>NUCLEOTIDE SEQUENCE</scope>
    <source>
        <strain evidence="6">EP155</strain>
    </source>
</reference>
<evidence type="ECO:0000259" key="5">
    <source>
        <dbReference type="PROSITE" id="PS52019"/>
    </source>
</evidence>
<gene>
    <name evidence="6" type="ORF">M406DRAFT_252109</name>
</gene>
<dbReference type="SMART" id="SM00827">
    <property type="entry name" value="PKS_AT"/>
    <property type="match status" value="1"/>
</dbReference>
<feature type="domain" description="PKS/mFAS DH" evidence="5">
    <location>
        <begin position="365"/>
        <end position="497"/>
    </location>
</feature>
<dbReference type="GO" id="GO:0044550">
    <property type="term" value="P:secondary metabolite biosynthetic process"/>
    <property type="evidence" value="ECO:0007669"/>
    <property type="project" value="TreeGrafter"/>
</dbReference>
<evidence type="ECO:0000313" key="7">
    <source>
        <dbReference type="Proteomes" id="UP000803844"/>
    </source>
</evidence>
<dbReference type="GO" id="GO:0006633">
    <property type="term" value="P:fatty acid biosynthetic process"/>
    <property type="evidence" value="ECO:0007669"/>
    <property type="project" value="TreeGrafter"/>
</dbReference>
<protein>
    <submittedName>
        <fullName evidence="6">FabD/lysophospholipase-like protein</fullName>
    </submittedName>
</protein>
<dbReference type="Gene3D" id="3.30.70.3290">
    <property type="match status" value="1"/>
</dbReference>
<evidence type="ECO:0000256" key="3">
    <source>
        <dbReference type="ARBA" id="ARBA00023268"/>
    </source>
</evidence>
<dbReference type="AlphaFoldDB" id="A0A9P4Y8T7"/>
<evidence type="ECO:0000313" key="6">
    <source>
        <dbReference type="EMBL" id="KAF3768165.1"/>
    </source>
</evidence>
<dbReference type="InterPro" id="IPR016036">
    <property type="entry name" value="Malonyl_transacylase_ACP-bd"/>
</dbReference>
<dbReference type="EMBL" id="MU032346">
    <property type="protein sequence ID" value="KAF3768165.1"/>
    <property type="molecule type" value="Genomic_DNA"/>
</dbReference>
<name>A0A9P4Y8T7_CRYP1</name>
<dbReference type="PANTHER" id="PTHR43775:SF29">
    <property type="entry name" value="ASPERFURANONE POLYKETIDE SYNTHASE AFOG-RELATED"/>
    <property type="match status" value="1"/>
</dbReference>
<accession>A0A9P4Y8T7</accession>
<evidence type="ECO:0000256" key="4">
    <source>
        <dbReference type="PROSITE-ProRule" id="PRU01363"/>
    </source>
</evidence>
<dbReference type="Pfam" id="PF21089">
    <property type="entry name" value="PKS_DH_N"/>
    <property type="match status" value="1"/>
</dbReference>
<dbReference type="GeneID" id="63833943"/>